<evidence type="ECO:0000256" key="1">
    <source>
        <dbReference type="SAM" id="Phobius"/>
    </source>
</evidence>
<evidence type="ECO:0000313" key="2">
    <source>
        <dbReference type="EMBL" id="MFD2520566.1"/>
    </source>
</evidence>
<gene>
    <name evidence="2" type="ORF">ACFSR2_06705</name>
</gene>
<keyword evidence="1" id="KW-1133">Transmembrane helix</keyword>
<organism evidence="2 3">
    <name type="scientific">Emticicia soli</name>
    <dbReference type="NCBI Taxonomy" id="2027878"/>
    <lineage>
        <taxon>Bacteria</taxon>
        <taxon>Pseudomonadati</taxon>
        <taxon>Bacteroidota</taxon>
        <taxon>Cytophagia</taxon>
        <taxon>Cytophagales</taxon>
        <taxon>Leadbetterellaceae</taxon>
        <taxon>Emticicia</taxon>
    </lineage>
</organism>
<accession>A0ABW5J6W0</accession>
<name>A0ABW5J6W0_9BACT</name>
<proteinExistence type="predicted"/>
<dbReference type="EMBL" id="JBHULC010000006">
    <property type="protein sequence ID" value="MFD2520566.1"/>
    <property type="molecule type" value="Genomic_DNA"/>
</dbReference>
<protein>
    <submittedName>
        <fullName evidence="2">Uncharacterized protein</fullName>
    </submittedName>
</protein>
<evidence type="ECO:0000313" key="3">
    <source>
        <dbReference type="Proteomes" id="UP001597510"/>
    </source>
</evidence>
<keyword evidence="1" id="KW-0472">Membrane</keyword>
<feature type="transmembrane region" description="Helical" evidence="1">
    <location>
        <begin position="12"/>
        <end position="37"/>
    </location>
</feature>
<keyword evidence="1" id="KW-0812">Transmembrane</keyword>
<keyword evidence="3" id="KW-1185">Reference proteome</keyword>
<dbReference type="Proteomes" id="UP001597510">
    <property type="component" value="Unassembled WGS sequence"/>
</dbReference>
<sequence>MLYISKKSGNAISSAFYFIWSFIPLGGFVIIVVPVYISLKVPLSFVIVTAKLP</sequence>
<reference evidence="3" key="1">
    <citation type="journal article" date="2019" name="Int. J. Syst. Evol. Microbiol.">
        <title>The Global Catalogue of Microorganisms (GCM) 10K type strain sequencing project: providing services to taxonomists for standard genome sequencing and annotation.</title>
        <authorList>
            <consortium name="The Broad Institute Genomics Platform"/>
            <consortium name="The Broad Institute Genome Sequencing Center for Infectious Disease"/>
            <person name="Wu L."/>
            <person name="Ma J."/>
        </authorList>
    </citation>
    <scope>NUCLEOTIDE SEQUENCE [LARGE SCALE GENOMIC DNA]</scope>
    <source>
        <strain evidence="3">KCTC 52344</strain>
    </source>
</reference>
<comment type="caution">
    <text evidence="2">The sequence shown here is derived from an EMBL/GenBank/DDBJ whole genome shotgun (WGS) entry which is preliminary data.</text>
</comment>